<dbReference type="InterPro" id="IPR017441">
    <property type="entry name" value="Protein_kinase_ATP_BS"/>
</dbReference>
<proteinExistence type="predicted"/>
<dbReference type="PROSITE" id="PS00108">
    <property type="entry name" value="PROTEIN_KINASE_ST"/>
    <property type="match status" value="1"/>
</dbReference>
<dbReference type="AlphaFoldDB" id="A0A5N6M9S7"/>
<dbReference type="Gene3D" id="3.30.200.20">
    <property type="entry name" value="Phosphorylase Kinase, domain 1"/>
    <property type="match status" value="2"/>
</dbReference>
<dbReference type="OrthoDB" id="1475013at2759"/>
<dbReference type="InterPro" id="IPR045272">
    <property type="entry name" value="ANXUR1/2-like"/>
</dbReference>
<accession>A0A5N6M9S7</accession>
<protein>
    <recommendedName>
        <fullName evidence="7">Protein kinase domain-containing protein</fullName>
    </recommendedName>
</protein>
<evidence type="ECO:0000256" key="5">
    <source>
        <dbReference type="PROSITE-ProRule" id="PRU10141"/>
    </source>
</evidence>
<dbReference type="GO" id="GO:0005524">
    <property type="term" value="F:ATP binding"/>
    <property type="evidence" value="ECO:0007669"/>
    <property type="project" value="UniProtKB-UniRule"/>
</dbReference>
<dbReference type="PROSITE" id="PS00107">
    <property type="entry name" value="PROTEIN_KINASE_ATP"/>
    <property type="match status" value="1"/>
</dbReference>
<evidence type="ECO:0000256" key="2">
    <source>
        <dbReference type="ARBA" id="ARBA00022741"/>
    </source>
</evidence>
<evidence type="ECO:0000256" key="6">
    <source>
        <dbReference type="SAM" id="MobiDB-lite"/>
    </source>
</evidence>
<reference evidence="8 9" key="1">
    <citation type="submission" date="2019-05" db="EMBL/GenBank/DDBJ databases">
        <title>Mikania micrantha, genome provides insights into the molecular mechanism of rapid growth.</title>
        <authorList>
            <person name="Liu B."/>
        </authorList>
    </citation>
    <scope>NUCLEOTIDE SEQUENCE [LARGE SCALE GENOMIC DNA]</scope>
    <source>
        <strain evidence="8">NLD-2019</strain>
        <tissue evidence="8">Leaf</tissue>
    </source>
</reference>
<evidence type="ECO:0000313" key="9">
    <source>
        <dbReference type="Proteomes" id="UP000326396"/>
    </source>
</evidence>
<evidence type="ECO:0000256" key="3">
    <source>
        <dbReference type="ARBA" id="ARBA00022777"/>
    </source>
</evidence>
<dbReference type="SUPFAM" id="SSF56112">
    <property type="entry name" value="Protein kinase-like (PK-like)"/>
    <property type="match status" value="1"/>
</dbReference>
<dbReference type="InterPro" id="IPR000719">
    <property type="entry name" value="Prot_kinase_dom"/>
</dbReference>
<dbReference type="InterPro" id="IPR025886">
    <property type="entry name" value="PP2-like"/>
</dbReference>
<feature type="binding site" evidence="5">
    <location>
        <position position="256"/>
    </location>
    <ligand>
        <name>ATP</name>
        <dbReference type="ChEBI" id="CHEBI:30616"/>
    </ligand>
</feature>
<dbReference type="InterPro" id="IPR008271">
    <property type="entry name" value="Ser/Thr_kinase_AS"/>
</dbReference>
<dbReference type="PROSITE" id="PS50011">
    <property type="entry name" value="PROTEIN_KINASE_DOM"/>
    <property type="match status" value="1"/>
</dbReference>
<dbReference type="GO" id="GO:0009506">
    <property type="term" value="C:plasmodesma"/>
    <property type="evidence" value="ECO:0007669"/>
    <property type="project" value="TreeGrafter"/>
</dbReference>
<dbReference type="Pfam" id="PF14299">
    <property type="entry name" value="PP2"/>
    <property type="match status" value="1"/>
</dbReference>
<dbReference type="InterPro" id="IPR011009">
    <property type="entry name" value="Kinase-like_dom_sf"/>
</dbReference>
<feature type="region of interest" description="Disordered" evidence="6">
    <location>
        <begin position="790"/>
        <end position="810"/>
    </location>
</feature>
<evidence type="ECO:0000313" key="8">
    <source>
        <dbReference type="EMBL" id="KAD3337399.1"/>
    </source>
</evidence>
<keyword evidence="1" id="KW-0808">Transferase</keyword>
<keyword evidence="3" id="KW-0418">Kinase</keyword>
<sequence>MNQMDSKALKIFSEAAYWCLNEQRAQRPNIDRVIFALDRALELQLACENSEYSRLALKASSPDPWKGKDLEHLRIGFDAIKKATETFNKKYWIGSGGYGEVYKAELEHFDSSVMKGEKESQLPKKRSTNEKGIAPIVRQHYEKGTIKELVDPVLNEESTFTLSKGPNQDSLKTFSVIGYKCLAEKQVHRPSIQFVIEELEKALKFQETHIDSLQISFEDIRLATENFKNVLGRGGFGNVYKGEILHVNGHTPIAVKRLLVEFGQGEKEFLTELQILFEYKHKNIIGLLGYFNENKERILVYEYASKGSLDSHLKDASLTWTQRLKIGIDVATGLDFLHGGASCVIHRDVKSSNILLTDDWNAKIADFGLSMITTINNDIDFVVDNPCGTPGYVDPQFIKRGFVTKEADIYTFGVVLFEMMCGRLVNGEHVNNLVALVKHHYKEGKLDELVLKSIKDKIMPKSLATYQSIAYECLHDDRVKRPTTSELVSQLKKALEFQEDAEIWEAKLTKDYKEIVGMSKTPEIYYNLSNKSLYETFSKGILLQKGKVSFSVSKNGNRNERVSATMFSFENNVSHNKRISAQTSRFKRVVKIMDISNLNIQIKINTQFLSPNVIYGAHLVFKFCEPRKIFSSKPMYVNLKYQMGSETLHAYFATCEDDDWMMVELCRFIPHKKDVEFKVLLQSMSRYYCGNGAIYVEGIYFRAINDATFTVRPKVDDKLKGAQRLLESNSDSMQQTSLDYDEITQLEDDEKLFSLGKAKSKKCHMLPARMFLYDSSNVECFNWRSCVESRGSKTRSPDVIKQNPPLDKLP</sequence>
<dbReference type="EMBL" id="SZYD01000016">
    <property type="protein sequence ID" value="KAD3337399.1"/>
    <property type="molecule type" value="Genomic_DNA"/>
</dbReference>
<keyword evidence="9" id="KW-1185">Reference proteome</keyword>
<dbReference type="SMART" id="SM00220">
    <property type="entry name" value="S_TKc"/>
    <property type="match status" value="1"/>
</dbReference>
<gene>
    <name evidence="8" type="ORF">E3N88_32919</name>
</gene>
<name>A0A5N6M9S7_9ASTR</name>
<comment type="caution">
    <text evidence="8">The sequence shown here is derived from an EMBL/GenBank/DDBJ whole genome shotgun (WGS) entry which is preliminary data.</text>
</comment>
<keyword evidence="2 5" id="KW-0547">Nucleotide-binding</keyword>
<dbReference type="PANTHER" id="PTHR27003:SF471">
    <property type="entry name" value="VASCULAR ENDOTHELIAL GROWTH FACTOR RECEPTOR 2 (VEGFR2)-RELATED"/>
    <property type="match status" value="1"/>
</dbReference>
<dbReference type="Gene3D" id="1.10.510.10">
    <property type="entry name" value="Transferase(Phosphotransferase) domain 1"/>
    <property type="match status" value="1"/>
</dbReference>
<dbReference type="GO" id="GO:0004714">
    <property type="term" value="F:transmembrane receptor protein tyrosine kinase activity"/>
    <property type="evidence" value="ECO:0007669"/>
    <property type="project" value="InterPro"/>
</dbReference>
<feature type="domain" description="Protein kinase" evidence="7">
    <location>
        <begin position="225"/>
        <end position="495"/>
    </location>
</feature>
<dbReference type="GO" id="GO:0005886">
    <property type="term" value="C:plasma membrane"/>
    <property type="evidence" value="ECO:0007669"/>
    <property type="project" value="TreeGrafter"/>
</dbReference>
<keyword evidence="4 5" id="KW-0067">ATP-binding</keyword>
<evidence type="ECO:0000256" key="1">
    <source>
        <dbReference type="ARBA" id="ARBA00022679"/>
    </source>
</evidence>
<evidence type="ECO:0000259" key="7">
    <source>
        <dbReference type="PROSITE" id="PS50011"/>
    </source>
</evidence>
<dbReference type="Pfam" id="PF00069">
    <property type="entry name" value="Pkinase"/>
    <property type="match status" value="1"/>
</dbReference>
<evidence type="ECO:0000256" key="4">
    <source>
        <dbReference type="ARBA" id="ARBA00022840"/>
    </source>
</evidence>
<dbReference type="Proteomes" id="UP000326396">
    <property type="component" value="Linkage Group LG6"/>
</dbReference>
<organism evidence="8 9">
    <name type="scientific">Mikania micrantha</name>
    <name type="common">bitter vine</name>
    <dbReference type="NCBI Taxonomy" id="192012"/>
    <lineage>
        <taxon>Eukaryota</taxon>
        <taxon>Viridiplantae</taxon>
        <taxon>Streptophyta</taxon>
        <taxon>Embryophyta</taxon>
        <taxon>Tracheophyta</taxon>
        <taxon>Spermatophyta</taxon>
        <taxon>Magnoliopsida</taxon>
        <taxon>eudicotyledons</taxon>
        <taxon>Gunneridae</taxon>
        <taxon>Pentapetalae</taxon>
        <taxon>asterids</taxon>
        <taxon>campanulids</taxon>
        <taxon>Asterales</taxon>
        <taxon>Asteraceae</taxon>
        <taxon>Asteroideae</taxon>
        <taxon>Heliantheae alliance</taxon>
        <taxon>Eupatorieae</taxon>
        <taxon>Mikania</taxon>
    </lineage>
</organism>
<dbReference type="PANTHER" id="PTHR27003">
    <property type="entry name" value="OS07G0166700 PROTEIN"/>
    <property type="match status" value="1"/>
</dbReference>